<dbReference type="InterPro" id="IPR027268">
    <property type="entry name" value="Peptidase_M4/M1_CTD_sf"/>
</dbReference>
<dbReference type="GO" id="GO:0005615">
    <property type="term" value="C:extracellular space"/>
    <property type="evidence" value="ECO:0007669"/>
    <property type="project" value="TreeGrafter"/>
</dbReference>
<dbReference type="Pfam" id="PF01433">
    <property type="entry name" value="Peptidase_M1"/>
    <property type="match status" value="1"/>
</dbReference>
<feature type="domain" description="Peptidase M1 membrane alanine aminopeptidase" evidence="12">
    <location>
        <begin position="492"/>
        <end position="685"/>
    </location>
</feature>
<evidence type="ECO:0000256" key="9">
    <source>
        <dbReference type="PIRSR" id="PIRSR634016-3"/>
    </source>
</evidence>
<feature type="binding site" evidence="9">
    <location>
        <position position="571"/>
    </location>
    <ligand>
        <name>Zn(2+)</name>
        <dbReference type="ChEBI" id="CHEBI:29105"/>
        <note>catalytic</note>
    </ligand>
</feature>
<evidence type="ECO:0000256" key="2">
    <source>
        <dbReference type="ARBA" id="ARBA00022438"/>
    </source>
</evidence>
<dbReference type="InterPro" id="IPR001930">
    <property type="entry name" value="Peptidase_M1"/>
</dbReference>
<dbReference type="Gene3D" id="1.10.390.10">
    <property type="entry name" value="Neutral Protease Domain 2"/>
    <property type="match status" value="1"/>
</dbReference>
<comment type="cofactor">
    <cofactor evidence="9">
        <name>Zn(2+)</name>
        <dbReference type="ChEBI" id="CHEBI:29105"/>
    </cofactor>
    <text evidence="9">Binds 1 zinc ion per subunit.</text>
</comment>
<keyword evidence="4 9" id="KW-0479">Metal-binding</keyword>
<evidence type="ECO:0000256" key="7">
    <source>
        <dbReference type="ARBA" id="ARBA00023049"/>
    </source>
</evidence>
<dbReference type="PANTHER" id="PTHR11533:SF301">
    <property type="entry name" value="AMINOPEPTIDASE"/>
    <property type="match status" value="1"/>
</dbReference>
<keyword evidence="11" id="KW-0472">Membrane</keyword>
<organism evidence="15 16">
    <name type="scientific">Trichinella pseudospiralis</name>
    <name type="common">Parasitic roundworm</name>
    <dbReference type="NCBI Taxonomy" id="6337"/>
    <lineage>
        <taxon>Eukaryota</taxon>
        <taxon>Metazoa</taxon>
        <taxon>Ecdysozoa</taxon>
        <taxon>Nematoda</taxon>
        <taxon>Enoplea</taxon>
        <taxon>Dorylaimia</taxon>
        <taxon>Trichinellida</taxon>
        <taxon>Trichinellidae</taxon>
        <taxon>Trichinella</taxon>
    </lineage>
</organism>
<name>A0A0V1EQJ9_TRIPS</name>
<accession>A0A0V1EQJ9</accession>
<keyword evidence="3" id="KW-0645">Protease</keyword>
<evidence type="ECO:0000259" key="12">
    <source>
        <dbReference type="Pfam" id="PF01433"/>
    </source>
</evidence>
<feature type="site" description="Transition state stabilizer" evidence="10">
    <location>
        <position position="658"/>
    </location>
</feature>
<evidence type="ECO:0000256" key="3">
    <source>
        <dbReference type="ARBA" id="ARBA00022670"/>
    </source>
</evidence>
<dbReference type="GO" id="GO:0043171">
    <property type="term" value="P:peptide catabolic process"/>
    <property type="evidence" value="ECO:0007669"/>
    <property type="project" value="TreeGrafter"/>
</dbReference>
<protein>
    <submittedName>
        <fullName evidence="15">Aminopeptidase N</fullName>
    </submittedName>
</protein>
<dbReference type="EMBL" id="JYDR01000014">
    <property type="protein sequence ID" value="KRY76042.1"/>
    <property type="molecule type" value="Genomic_DNA"/>
</dbReference>
<evidence type="ECO:0000259" key="14">
    <source>
        <dbReference type="Pfam" id="PF17900"/>
    </source>
</evidence>
<feature type="domain" description="Aminopeptidase N-like N-terminal" evidence="14">
    <location>
        <begin position="258"/>
        <end position="456"/>
    </location>
</feature>
<keyword evidence="7" id="KW-0482">Metalloprotease</keyword>
<dbReference type="Pfam" id="PF11838">
    <property type="entry name" value="ERAP1_C"/>
    <property type="match status" value="1"/>
</dbReference>
<evidence type="ECO:0000256" key="4">
    <source>
        <dbReference type="ARBA" id="ARBA00022723"/>
    </source>
</evidence>
<feature type="binding site" evidence="9">
    <location>
        <position position="575"/>
    </location>
    <ligand>
        <name>Zn(2+)</name>
        <dbReference type="ChEBI" id="CHEBI:29105"/>
        <note>catalytic</note>
    </ligand>
</feature>
<dbReference type="AlphaFoldDB" id="A0A0V1EQJ9"/>
<comment type="caution">
    <text evidence="15">The sequence shown here is derived from an EMBL/GenBank/DDBJ whole genome shotgun (WGS) entry which is preliminary data.</text>
</comment>
<dbReference type="InterPro" id="IPR014782">
    <property type="entry name" value="Peptidase_M1_dom"/>
</dbReference>
<dbReference type="CDD" id="cd09601">
    <property type="entry name" value="M1_APN-Q_like"/>
    <property type="match status" value="1"/>
</dbReference>
<feature type="domain" description="ERAP1-like C-terminal" evidence="13">
    <location>
        <begin position="788"/>
        <end position="1096"/>
    </location>
</feature>
<sequence>MCSPSSSSMNSSLEVARGESLSESTIDVVEALKKGFDKMMVMSPCKEGHFDFKRDCSELKENCTFTFLENFEQEDANFFLSLKEEDASAIRCSTPVVGDGNFTAELMDCDVSTIACVDGNFTGNVFNFDPYGPDGHTCHCSHCSKRNAKSDDESVNGKSFDAINRTLYNGEGTMNNKNWLRTVGLCFKNALLLIFAMEQEVIKSRPTSKSRRLITTITVTVVVIVLLCVLVGLVIYFMSKTLRQPMPANARLPKSVKPLEYTLKVQVYYPNSATTSPSDKLFTFDGNLTVEIECISSTKNITMNLEEINIVASSLKLIEKNTKKKIEFSNPAFEVESVAQMVTFYPVSELEPNKRYFLSMSYTGKLADDLQGFYRANYTVEKDNRWILVTQFEPTDARRALPCFDEPEFKSVFTLTVIHPANTTALSNMPAVYTKIIRDAWIETSFQPSVQMSSYLFAIAVVDFPYQESYESNERLKFRIWTRESLMDQIDFALYAGPKVLNYFAEKFDYPFPLPKQDMLAVPDFGPGAMENWGLVTYRETALLYKSPKLGGVARCFSVIDKLRVARIIAHELAHQWFGNLVTMLWWDSVWLNEGFADFIGFLGTQHILQEWPNVLEQQFIFEQIQMAMAKDQEPQSPPIHRSSTQTDLFTYFDYITYKKGASIIRMLEYVMKNDFWVGLKAVMESESPSVGWDSNKFNVSLFMDSWVNAAGFPVVAVNRVNGSHVQLSQSRFIVNLTEDNATNVPTNVSQQWYIPLWYRTCTNKGITSLLWLQPNSTVILAIEDDCWVMFNSEVRSFARLHYDDATWQRLLSGWSSDILSIERSQLISDAFNLALIGSVNYSRALELVQRLPDEVDAVPWKSAFIGLNYLHDMLFTHPGGHLFFEYVQKILNSAYKTDLWNNIEVDDFKLSVFSGKIVEEACGWNVTSCRDVAVEKFKEFMEDCQLSDDGSSSCSKVPALARRRVYCTGIEQKHTTDFERLWHLCNHESIAIEKENLLYGLSCCDDSDLLLRLLNASLQLDKPCIRRQDVGTLFKFLGNNPVARKIMWQHMKSRWSDYIKKKLKQPLKTMTMEAVRTFNTAAELEELNQFVNEIDGYDNKQLFNNAVKMVEINVHWRNSYAESVIDFVQQALLRP</sequence>
<keyword evidence="5" id="KW-0378">Hydrolase</keyword>
<feature type="active site" description="Proton acceptor" evidence="8">
    <location>
        <position position="572"/>
    </location>
</feature>
<dbReference type="GO" id="GO:0005737">
    <property type="term" value="C:cytoplasm"/>
    <property type="evidence" value="ECO:0007669"/>
    <property type="project" value="TreeGrafter"/>
</dbReference>
<dbReference type="Gene3D" id="1.25.50.20">
    <property type="match status" value="1"/>
</dbReference>
<keyword evidence="11" id="KW-1133">Transmembrane helix</keyword>
<dbReference type="FunFam" id="1.10.390.10:FF:000006">
    <property type="entry name" value="Puromycin-sensitive aminopeptidase"/>
    <property type="match status" value="1"/>
</dbReference>
<dbReference type="GO" id="GO:0016020">
    <property type="term" value="C:membrane"/>
    <property type="evidence" value="ECO:0007669"/>
    <property type="project" value="TreeGrafter"/>
</dbReference>
<feature type="transmembrane region" description="Helical" evidence="11">
    <location>
        <begin position="213"/>
        <end position="238"/>
    </location>
</feature>
<dbReference type="Pfam" id="PF17900">
    <property type="entry name" value="Peptidase_M1_N"/>
    <property type="match status" value="1"/>
</dbReference>
<dbReference type="FunFam" id="2.60.40.1730:FF:000013">
    <property type="entry name" value="Aminopeptidase"/>
    <property type="match status" value="1"/>
</dbReference>
<dbReference type="PANTHER" id="PTHR11533">
    <property type="entry name" value="PROTEASE M1 ZINC METALLOPROTEASE"/>
    <property type="match status" value="1"/>
</dbReference>
<feature type="non-terminal residue" evidence="15">
    <location>
        <position position="1136"/>
    </location>
</feature>
<dbReference type="GO" id="GO:0042277">
    <property type="term" value="F:peptide binding"/>
    <property type="evidence" value="ECO:0007669"/>
    <property type="project" value="TreeGrafter"/>
</dbReference>
<dbReference type="InterPro" id="IPR042097">
    <property type="entry name" value="Aminopeptidase_N-like_N_sf"/>
</dbReference>
<dbReference type="Proteomes" id="UP000054632">
    <property type="component" value="Unassembled WGS sequence"/>
</dbReference>
<keyword evidence="6 9" id="KW-0862">Zinc</keyword>
<evidence type="ECO:0000313" key="16">
    <source>
        <dbReference type="Proteomes" id="UP000054632"/>
    </source>
</evidence>
<dbReference type="SUPFAM" id="SSF55486">
    <property type="entry name" value="Metalloproteases ('zincins'), catalytic domain"/>
    <property type="match status" value="1"/>
</dbReference>
<dbReference type="Gene3D" id="2.60.40.1730">
    <property type="entry name" value="tricorn interacting facor f3 domain"/>
    <property type="match status" value="1"/>
</dbReference>
<keyword evidence="11" id="KW-0812">Transmembrane</keyword>
<dbReference type="GO" id="GO:0006508">
    <property type="term" value="P:proteolysis"/>
    <property type="evidence" value="ECO:0007669"/>
    <property type="project" value="UniProtKB-KW"/>
</dbReference>
<evidence type="ECO:0000259" key="13">
    <source>
        <dbReference type="Pfam" id="PF11838"/>
    </source>
</evidence>
<dbReference type="InterPro" id="IPR024571">
    <property type="entry name" value="ERAP1-like_C_dom"/>
</dbReference>
<evidence type="ECO:0000256" key="8">
    <source>
        <dbReference type="PIRSR" id="PIRSR634016-1"/>
    </source>
</evidence>
<evidence type="ECO:0000256" key="5">
    <source>
        <dbReference type="ARBA" id="ARBA00022801"/>
    </source>
</evidence>
<gene>
    <name evidence="15" type="ORF">T4A_227</name>
</gene>
<feature type="binding site" evidence="9">
    <location>
        <position position="594"/>
    </location>
    <ligand>
        <name>Zn(2+)</name>
        <dbReference type="ChEBI" id="CHEBI:29105"/>
        <note>catalytic</note>
    </ligand>
</feature>
<dbReference type="GO" id="GO:0008270">
    <property type="term" value="F:zinc ion binding"/>
    <property type="evidence" value="ECO:0007669"/>
    <property type="project" value="InterPro"/>
</dbReference>
<keyword evidence="2 15" id="KW-0031">Aminopeptidase</keyword>
<evidence type="ECO:0000256" key="6">
    <source>
        <dbReference type="ARBA" id="ARBA00022833"/>
    </source>
</evidence>
<dbReference type="SUPFAM" id="SSF63737">
    <property type="entry name" value="Leukotriene A4 hydrolase N-terminal domain"/>
    <property type="match status" value="1"/>
</dbReference>
<reference evidence="15 16" key="1">
    <citation type="submission" date="2015-01" db="EMBL/GenBank/DDBJ databases">
        <title>Evolution of Trichinella species and genotypes.</title>
        <authorList>
            <person name="Korhonen P.K."/>
            <person name="Edoardo P."/>
            <person name="Giuseppe L.R."/>
            <person name="Gasser R.B."/>
        </authorList>
    </citation>
    <scope>NUCLEOTIDE SEQUENCE [LARGE SCALE GENOMIC DNA]</scope>
    <source>
        <strain evidence="15">ISS13</strain>
    </source>
</reference>
<dbReference type="InterPro" id="IPR045357">
    <property type="entry name" value="Aminopeptidase_N-like_N"/>
</dbReference>
<dbReference type="PRINTS" id="PR00756">
    <property type="entry name" value="ALADIPTASE"/>
</dbReference>
<dbReference type="InterPro" id="IPR034016">
    <property type="entry name" value="M1_APN-typ"/>
</dbReference>
<evidence type="ECO:0000256" key="10">
    <source>
        <dbReference type="PIRSR" id="PIRSR634016-4"/>
    </source>
</evidence>
<dbReference type="InterPro" id="IPR050344">
    <property type="entry name" value="Peptidase_M1_aminopeptidases"/>
</dbReference>
<dbReference type="GO" id="GO:0070006">
    <property type="term" value="F:metalloaminopeptidase activity"/>
    <property type="evidence" value="ECO:0007669"/>
    <property type="project" value="TreeGrafter"/>
</dbReference>
<proteinExistence type="inferred from homology"/>
<evidence type="ECO:0000256" key="11">
    <source>
        <dbReference type="SAM" id="Phobius"/>
    </source>
</evidence>
<evidence type="ECO:0000313" key="15">
    <source>
        <dbReference type="EMBL" id="KRY76042.1"/>
    </source>
</evidence>
<evidence type="ECO:0000256" key="1">
    <source>
        <dbReference type="ARBA" id="ARBA00010136"/>
    </source>
</evidence>
<dbReference type="Gene3D" id="2.60.40.1910">
    <property type="match status" value="1"/>
</dbReference>
<comment type="similarity">
    <text evidence="1">Belongs to the peptidase M1 family.</text>
</comment>